<evidence type="ECO:0000256" key="9">
    <source>
        <dbReference type="PROSITE-ProRule" id="PRU10141"/>
    </source>
</evidence>
<keyword evidence="4 9" id="KW-0547">Nucleotide-binding</keyword>
<dbReference type="PROSITE" id="PS00107">
    <property type="entry name" value="PROTEIN_KINASE_ATP"/>
    <property type="match status" value="1"/>
</dbReference>
<evidence type="ECO:0000256" key="1">
    <source>
        <dbReference type="ARBA" id="ARBA00012513"/>
    </source>
</evidence>
<comment type="similarity">
    <text evidence="10">Belongs to the protein kinase superfamily.</text>
</comment>
<feature type="domain" description="Protein kinase" evidence="11">
    <location>
        <begin position="4"/>
        <end position="260"/>
    </location>
</feature>
<dbReference type="FunFam" id="1.10.510.10:FF:000085">
    <property type="entry name" value="Serine/threonine-protein kinase SRK2E"/>
    <property type="match status" value="1"/>
</dbReference>
<dbReference type="PROSITE" id="PS00108">
    <property type="entry name" value="PROTEIN_KINASE_ST"/>
    <property type="match status" value="1"/>
</dbReference>
<dbReference type="SUPFAM" id="SSF56112">
    <property type="entry name" value="Protein kinase-like (PK-like)"/>
    <property type="match status" value="1"/>
</dbReference>
<evidence type="ECO:0000256" key="7">
    <source>
        <dbReference type="ARBA" id="ARBA00047899"/>
    </source>
</evidence>
<sequence>MERYEILKDLGSGNFGVAKLVRDKRSKELFAVKFIERGHTIDALVEREIMNHRSLKHPNIITFKEVLLTPTHLAIVMEYAAGGELFERICSVGRFNEDEARFFFQQLISGVSYCHSMQICHRDLKLENTLLDGSVAPCVKICDFGYSKSDVFHSQPKSTVGTPAYVAPEVLSRKEYDGKLADIWSCGVTLYVMLIGTYPFEDPTDPKNFRKTIAKILGAQYSIPNNIHISVECRHLLSRIFVANPGERITIPEIRTHPWYVRNLPVELMEGGSYQSMDVNIPAQSMEEISAIIEEARNVGSRQLGRGRTCSYGGGSMEFLDDFDDDADNSDDVDTSCDFGTHL</sequence>
<evidence type="ECO:0000313" key="13">
    <source>
        <dbReference type="Proteomes" id="UP000249390"/>
    </source>
</evidence>
<dbReference type="Proteomes" id="UP000249390">
    <property type="component" value="Unassembled WGS sequence"/>
</dbReference>
<organism evidence="12 13">
    <name type="scientific">Cuscuta australis</name>
    <dbReference type="NCBI Taxonomy" id="267555"/>
    <lineage>
        <taxon>Eukaryota</taxon>
        <taxon>Viridiplantae</taxon>
        <taxon>Streptophyta</taxon>
        <taxon>Embryophyta</taxon>
        <taxon>Tracheophyta</taxon>
        <taxon>Spermatophyta</taxon>
        <taxon>Magnoliopsida</taxon>
        <taxon>eudicotyledons</taxon>
        <taxon>Gunneridae</taxon>
        <taxon>Pentapetalae</taxon>
        <taxon>asterids</taxon>
        <taxon>lamiids</taxon>
        <taxon>Solanales</taxon>
        <taxon>Convolvulaceae</taxon>
        <taxon>Cuscuteae</taxon>
        <taxon>Cuscuta</taxon>
        <taxon>Cuscuta subgen. Grammica</taxon>
        <taxon>Cuscuta sect. Cleistogrammica</taxon>
    </lineage>
</organism>
<dbReference type="PANTHER" id="PTHR24343">
    <property type="entry name" value="SERINE/THREONINE KINASE"/>
    <property type="match status" value="1"/>
</dbReference>
<evidence type="ECO:0000256" key="6">
    <source>
        <dbReference type="ARBA" id="ARBA00022840"/>
    </source>
</evidence>
<dbReference type="GO" id="GO:0006970">
    <property type="term" value="P:response to osmotic stress"/>
    <property type="evidence" value="ECO:0007669"/>
    <property type="project" value="UniProtKB-ARBA"/>
</dbReference>
<dbReference type="PANTHER" id="PTHR24343:SF476">
    <property type="entry name" value="SERINE_THREONINE-PROTEIN KINASE SRK2C"/>
    <property type="match status" value="1"/>
</dbReference>
<comment type="caution">
    <text evidence="12">The sequence shown here is derived from an EMBL/GenBank/DDBJ whole genome shotgun (WGS) entry which is preliminary data.</text>
</comment>
<dbReference type="Gene3D" id="1.10.510.10">
    <property type="entry name" value="Transferase(Phosphotransferase) domain 1"/>
    <property type="match status" value="1"/>
</dbReference>
<dbReference type="AlphaFoldDB" id="A0A328DRQ9"/>
<dbReference type="GO" id="GO:0004674">
    <property type="term" value="F:protein serine/threonine kinase activity"/>
    <property type="evidence" value="ECO:0007669"/>
    <property type="project" value="UniProtKB-KW"/>
</dbReference>
<accession>A0A328DRQ9</accession>
<dbReference type="InterPro" id="IPR011009">
    <property type="entry name" value="Kinase-like_dom_sf"/>
</dbReference>
<evidence type="ECO:0000313" key="12">
    <source>
        <dbReference type="EMBL" id="RAL47039.1"/>
    </source>
</evidence>
<keyword evidence="6 9" id="KW-0067">ATP-binding</keyword>
<evidence type="ECO:0000259" key="11">
    <source>
        <dbReference type="PROSITE" id="PS50011"/>
    </source>
</evidence>
<reference evidence="12 13" key="1">
    <citation type="submission" date="2018-06" db="EMBL/GenBank/DDBJ databases">
        <title>The Genome of Cuscuta australis (Dodder) Provides Insight into the Evolution of Plant Parasitism.</title>
        <authorList>
            <person name="Liu H."/>
        </authorList>
    </citation>
    <scope>NUCLEOTIDE SEQUENCE [LARGE SCALE GENOMIC DNA]</scope>
    <source>
        <strain evidence="13">cv. Yunnan</strain>
        <tissue evidence="12">Vines</tissue>
    </source>
</reference>
<keyword evidence="5" id="KW-0418">Kinase</keyword>
<feature type="binding site" evidence="9">
    <location>
        <position position="33"/>
    </location>
    <ligand>
        <name>ATP</name>
        <dbReference type="ChEBI" id="CHEBI:30616"/>
    </ligand>
</feature>
<dbReference type="InterPro" id="IPR008271">
    <property type="entry name" value="Ser/Thr_kinase_AS"/>
</dbReference>
<dbReference type="InterPro" id="IPR017441">
    <property type="entry name" value="Protein_kinase_ATP_BS"/>
</dbReference>
<protein>
    <recommendedName>
        <fullName evidence="1">non-specific serine/threonine protein kinase</fullName>
        <ecNumber evidence="1">2.7.11.1</ecNumber>
    </recommendedName>
</protein>
<evidence type="ECO:0000256" key="5">
    <source>
        <dbReference type="ARBA" id="ARBA00022777"/>
    </source>
</evidence>
<evidence type="ECO:0000256" key="3">
    <source>
        <dbReference type="ARBA" id="ARBA00022679"/>
    </source>
</evidence>
<gene>
    <name evidence="12" type="ORF">DM860_017080</name>
</gene>
<comment type="catalytic activity">
    <reaction evidence="8">
        <text>L-seryl-[protein] + ATP = O-phospho-L-seryl-[protein] + ADP + H(+)</text>
        <dbReference type="Rhea" id="RHEA:17989"/>
        <dbReference type="Rhea" id="RHEA-COMP:9863"/>
        <dbReference type="Rhea" id="RHEA-COMP:11604"/>
        <dbReference type="ChEBI" id="CHEBI:15378"/>
        <dbReference type="ChEBI" id="CHEBI:29999"/>
        <dbReference type="ChEBI" id="CHEBI:30616"/>
        <dbReference type="ChEBI" id="CHEBI:83421"/>
        <dbReference type="ChEBI" id="CHEBI:456216"/>
        <dbReference type="EC" id="2.7.11.1"/>
    </reaction>
</comment>
<evidence type="ECO:0000256" key="10">
    <source>
        <dbReference type="RuleBase" id="RU000304"/>
    </source>
</evidence>
<dbReference type="EMBL" id="NQVE01000119">
    <property type="protein sequence ID" value="RAL47039.1"/>
    <property type="molecule type" value="Genomic_DNA"/>
</dbReference>
<dbReference type="PROSITE" id="PS50011">
    <property type="entry name" value="PROTEIN_KINASE_DOM"/>
    <property type="match status" value="1"/>
</dbReference>
<keyword evidence="13" id="KW-1185">Reference proteome</keyword>
<dbReference type="Pfam" id="PF00069">
    <property type="entry name" value="Pkinase"/>
    <property type="match status" value="1"/>
</dbReference>
<keyword evidence="3" id="KW-0808">Transferase</keyword>
<dbReference type="GO" id="GO:0005524">
    <property type="term" value="F:ATP binding"/>
    <property type="evidence" value="ECO:0007669"/>
    <property type="project" value="UniProtKB-UniRule"/>
</dbReference>
<evidence type="ECO:0000256" key="8">
    <source>
        <dbReference type="ARBA" id="ARBA00048679"/>
    </source>
</evidence>
<keyword evidence="2 10" id="KW-0723">Serine/threonine-protein kinase</keyword>
<dbReference type="EC" id="2.7.11.1" evidence="1"/>
<comment type="catalytic activity">
    <reaction evidence="7">
        <text>L-threonyl-[protein] + ATP = O-phospho-L-threonyl-[protein] + ADP + H(+)</text>
        <dbReference type="Rhea" id="RHEA:46608"/>
        <dbReference type="Rhea" id="RHEA-COMP:11060"/>
        <dbReference type="Rhea" id="RHEA-COMP:11605"/>
        <dbReference type="ChEBI" id="CHEBI:15378"/>
        <dbReference type="ChEBI" id="CHEBI:30013"/>
        <dbReference type="ChEBI" id="CHEBI:30616"/>
        <dbReference type="ChEBI" id="CHEBI:61977"/>
        <dbReference type="ChEBI" id="CHEBI:456216"/>
        <dbReference type="EC" id="2.7.11.1"/>
    </reaction>
</comment>
<proteinExistence type="inferred from homology"/>
<evidence type="ECO:0000256" key="2">
    <source>
        <dbReference type="ARBA" id="ARBA00022527"/>
    </source>
</evidence>
<evidence type="ECO:0000256" key="4">
    <source>
        <dbReference type="ARBA" id="ARBA00022741"/>
    </source>
</evidence>
<dbReference type="SMART" id="SM00220">
    <property type="entry name" value="S_TKc"/>
    <property type="match status" value="1"/>
</dbReference>
<dbReference type="FunFam" id="3.30.200.20:FF:000042">
    <property type="entry name" value="Aurora kinase A"/>
    <property type="match status" value="1"/>
</dbReference>
<dbReference type="InterPro" id="IPR000719">
    <property type="entry name" value="Prot_kinase_dom"/>
</dbReference>
<name>A0A328DRQ9_9ASTE</name>
<dbReference type="Gene3D" id="3.30.200.20">
    <property type="entry name" value="Phosphorylase Kinase, domain 1"/>
    <property type="match status" value="1"/>
</dbReference>